<evidence type="ECO:0000256" key="6">
    <source>
        <dbReference type="SAM" id="Phobius"/>
    </source>
</evidence>
<comment type="caution">
    <text evidence="7">The sequence shown here is derived from an EMBL/GenBank/DDBJ whole genome shotgun (WGS) entry which is preliminary data.</text>
</comment>
<keyword evidence="5 6" id="KW-0472">Membrane</keyword>
<name>A0A498GYY0_9EURY</name>
<gene>
    <name evidence="7" type="ORF">ABH15_04965</name>
</gene>
<feature type="transmembrane region" description="Helical" evidence="6">
    <location>
        <begin position="227"/>
        <end position="250"/>
    </location>
</feature>
<feature type="transmembrane region" description="Helical" evidence="6">
    <location>
        <begin position="126"/>
        <end position="150"/>
    </location>
</feature>
<keyword evidence="8" id="KW-1185">Reference proteome</keyword>
<keyword evidence="4 6" id="KW-1133">Transmembrane helix</keyword>
<evidence type="ECO:0000313" key="8">
    <source>
        <dbReference type="Proteomes" id="UP000290932"/>
    </source>
</evidence>
<accession>A0A498GYY0</accession>
<evidence type="ECO:0000256" key="2">
    <source>
        <dbReference type="ARBA" id="ARBA00022475"/>
    </source>
</evidence>
<feature type="transmembrane region" description="Helical" evidence="6">
    <location>
        <begin position="186"/>
        <end position="206"/>
    </location>
</feature>
<reference evidence="7 8" key="1">
    <citation type="journal article" date="2015" name="Int. J. Syst. Evol. Microbiol.">
        <title>Methanoculleus taiwanensis sp. nov., a methanogen isolated from deep marine sediment at the deformation front area near Taiwan.</title>
        <authorList>
            <person name="Weng C.Y."/>
            <person name="Chen S.C."/>
            <person name="Lai M.C."/>
            <person name="Wu S.Y."/>
            <person name="Lin S."/>
            <person name="Yang T.F."/>
            <person name="Chen P.C."/>
        </authorList>
    </citation>
    <scope>NUCLEOTIDE SEQUENCE [LARGE SCALE GENOMIC DNA]</scope>
    <source>
        <strain evidence="7 8">CYW4</strain>
    </source>
</reference>
<sequence length="413" mass="45836">MNLPIPKSIDDVRQLLTDPLFKNSFFILSSNVMGIIFSFLFWLVAARLYPKEDVGVATALLAAASLLILLTRFGLDQSIIRFFPHGNKDRILSTSIAVSTAFALLLGVVFIMGIDTWSPDLQIVKLYPLIFLGILGIESTTHYVGLSFLAMRKSEYTFIRNLFAGMRIVFLYPLVFFSALGIFSSYGLAIMLSFLVSLIFLARVGIKPARIDRPFLRESFRYSSGTYVAGLLALLPAQILPLMVLNVLGATETADYYIAFTMTSVLFIIPQSVTMSHFVEGSHGESLKTITKKSLAVILATLTPAVILLYVFGGFFLSLIGKSYVEGLDLLRIMILSSFFVAFQQTYLSIKKIQKDIRELIAISALSFVLLVGLSYILMLEFGIVGIGYAWVLGYGVLALIIGIQIRRSNWLK</sequence>
<feature type="transmembrane region" description="Helical" evidence="6">
    <location>
        <begin position="295"/>
        <end position="318"/>
    </location>
</feature>
<feature type="transmembrane region" description="Helical" evidence="6">
    <location>
        <begin position="384"/>
        <end position="404"/>
    </location>
</feature>
<dbReference type="InterPro" id="IPR050833">
    <property type="entry name" value="Poly_Biosynth_Transport"/>
</dbReference>
<evidence type="ECO:0000256" key="4">
    <source>
        <dbReference type="ARBA" id="ARBA00022989"/>
    </source>
</evidence>
<dbReference type="PANTHER" id="PTHR30250:SF11">
    <property type="entry name" value="O-ANTIGEN TRANSPORTER-RELATED"/>
    <property type="match status" value="1"/>
</dbReference>
<comment type="subcellular location">
    <subcellularLocation>
        <location evidence="1">Cell membrane</location>
        <topology evidence="1">Multi-pass membrane protein</topology>
    </subcellularLocation>
</comment>
<dbReference type="Proteomes" id="UP000290932">
    <property type="component" value="Unassembled WGS sequence"/>
</dbReference>
<feature type="transmembrane region" description="Helical" evidence="6">
    <location>
        <begin position="256"/>
        <end position="274"/>
    </location>
</feature>
<feature type="transmembrane region" description="Helical" evidence="6">
    <location>
        <begin position="96"/>
        <end position="114"/>
    </location>
</feature>
<dbReference type="EMBL" id="LHQS01000002">
    <property type="protein sequence ID" value="RXE55613.1"/>
    <property type="molecule type" value="Genomic_DNA"/>
</dbReference>
<feature type="transmembrane region" description="Helical" evidence="6">
    <location>
        <begin position="162"/>
        <end position="180"/>
    </location>
</feature>
<feature type="transmembrane region" description="Helical" evidence="6">
    <location>
        <begin position="56"/>
        <end position="75"/>
    </location>
</feature>
<keyword evidence="2" id="KW-1003">Cell membrane</keyword>
<dbReference type="Pfam" id="PF01943">
    <property type="entry name" value="Polysacc_synt"/>
    <property type="match status" value="1"/>
</dbReference>
<dbReference type="OrthoDB" id="101719at2157"/>
<proteinExistence type="predicted"/>
<evidence type="ECO:0000313" key="7">
    <source>
        <dbReference type="EMBL" id="RXE55613.1"/>
    </source>
</evidence>
<feature type="transmembrane region" description="Helical" evidence="6">
    <location>
        <begin position="330"/>
        <end position="348"/>
    </location>
</feature>
<dbReference type="PANTHER" id="PTHR30250">
    <property type="entry name" value="PST FAMILY PREDICTED COLANIC ACID TRANSPORTER"/>
    <property type="match status" value="1"/>
</dbReference>
<evidence type="ECO:0000256" key="1">
    <source>
        <dbReference type="ARBA" id="ARBA00004651"/>
    </source>
</evidence>
<feature type="transmembrane region" description="Helical" evidence="6">
    <location>
        <begin position="20"/>
        <end position="44"/>
    </location>
</feature>
<dbReference type="RefSeq" id="WP_128693289.1">
    <property type="nucleotide sequence ID" value="NZ_LHQS01000002.1"/>
</dbReference>
<protein>
    <submittedName>
        <fullName evidence="7">Uncharacterized protein</fullName>
    </submittedName>
</protein>
<keyword evidence="3 6" id="KW-0812">Transmembrane</keyword>
<dbReference type="InterPro" id="IPR002797">
    <property type="entry name" value="Polysacc_synth"/>
</dbReference>
<dbReference type="GO" id="GO:0005886">
    <property type="term" value="C:plasma membrane"/>
    <property type="evidence" value="ECO:0007669"/>
    <property type="project" value="UniProtKB-SubCell"/>
</dbReference>
<evidence type="ECO:0000256" key="3">
    <source>
        <dbReference type="ARBA" id="ARBA00022692"/>
    </source>
</evidence>
<evidence type="ECO:0000256" key="5">
    <source>
        <dbReference type="ARBA" id="ARBA00023136"/>
    </source>
</evidence>
<organism evidence="7 8">
    <name type="scientific">Methanoculleus taiwanensis</name>
    <dbReference type="NCBI Taxonomy" id="1550565"/>
    <lineage>
        <taxon>Archaea</taxon>
        <taxon>Methanobacteriati</taxon>
        <taxon>Methanobacteriota</taxon>
        <taxon>Stenosarchaea group</taxon>
        <taxon>Methanomicrobia</taxon>
        <taxon>Methanomicrobiales</taxon>
        <taxon>Methanomicrobiaceae</taxon>
        <taxon>Methanoculleus</taxon>
    </lineage>
</organism>
<feature type="transmembrane region" description="Helical" evidence="6">
    <location>
        <begin position="360"/>
        <end position="378"/>
    </location>
</feature>
<dbReference type="AlphaFoldDB" id="A0A498GYY0"/>